<protein>
    <submittedName>
        <fullName evidence="1">Uncharacterized protein</fullName>
    </submittedName>
</protein>
<keyword evidence="2" id="KW-1185">Reference proteome</keyword>
<organism evidence="1 2">
    <name type="scientific">Malus domestica</name>
    <name type="common">Apple</name>
    <name type="synonym">Pyrus malus</name>
    <dbReference type="NCBI Taxonomy" id="3750"/>
    <lineage>
        <taxon>Eukaryota</taxon>
        <taxon>Viridiplantae</taxon>
        <taxon>Streptophyta</taxon>
        <taxon>Embryophyta</taxon>
        <taxon>Tracheophyta</taxon>
        <taxon>Spermatophyta</taxon>
        <taxon>Magnoliopsida</taxon>
        <taxon>eudicotyledons</taxon>
        <taxon>Gunneridae</taxon>
        <taxon>Pentapetalae</taxon>
        <taxon>rosids</taxon>
        <taxon>fabids</taxon>
        <taxon>Rosales</taxon>
        <taxon>Rosaceae</taxon>
        <taxon>Amygdaloideae</taxon>
        <taxon>Maleae</taxon>
        <taxon>Malus</taxon>
    </lineage>
</organism>
<proteinExistence type="predicted"/>
<comment type="caution">
    <text evidence="1">The sequence shown here is derived from an EMBL/GenBank/DDBJ whole genome shotgun (WGS) entry which is preliminary data.</text>
</comment>
<name>A0A498HRW5_MALDO</name>
<reference evidence="1 2" key="1">
    <citation type="submission" date="2018-10" db="EMBL/GenBank/DDBJ databases">
        <title>A high-quality apple genome assembly.</title>
        <authorList>
            <person name="Hu J."/>
        </authorList>
    </citation>
    <scope>NUCLEOTIDE SEQUENCE [LARGE SCALE GENOMIC DNA]</scope>
    <source>
        <strain evidence="2">cv. HFTH1</strain>
        <tissue evidence="1">Young leaf</tissue>
    </source>
</reference>
<dbReference type="Proteomes" id="UP000290289">
    <property type="component" value="Chromosome 15"/>
</dbReference>
<dbReference type="AlphaFoldDB" id="A0A498HRW5"/>
<dbReference type="EMBL" id="RDQH01000341">
    <property type="protein sequence ID" value="RXH74186.1"/>
    <property type="molecule type" value="Genomic_DNA"/>
</dbReference>
<sequence length="98" mass="11528">MWLGFVRQWQGSKAWLHGEVEGMVQTMKVKRMERWNGRSGRVERGGAGVELAMEKVTAAKQFIENHYIAQMKNIQEWNERTKCVEDFEVVERKEVAEE</sequence>
<gene>
    <name evidence="1" type="ORF">DVH24_028907</name>
</gene>
<evidence type="ECO:0000313" key="2">
    <source>
        <dbReference type="Proteomes" id="UP000290289"/>
    </source>
</evidence>
<evidence type="ECO:0000313" key="1">
    <source>
        <dbReference type="EMBL" id="RXH74186.1"/>
    </source>
</evidence>
<accession>A0A498HRW5</accession>